<dbReference type="Gene3D" id="3.40.50.2020">
    <property type="match status" value="1"/>
</dbReference>
<dbReference type="Pfam" id="PF15610">
    <property type="entry name" value="PRTase_3"/>
    <property type="match status" value="1"/>
</dbReference>
<sequence>MQAQRIILNDIQTIDNQFVCADERLFDSALYSRFKYGSGQAAAHYAAQMYEVLRDKLTQVSGQWLITASAYKYVPTASNAIADAIYALITNNLPAIKIEKIKIRRQRLFASDYGNLDEEQRKNLMRQTDLQIDEEQVKGRNLIVVDDICVTGSHERRIAEMLGKTQVAQVYFLYVGQCRPPVVPNVEHRLNHEWMKSVENLLYIIENEYFIINARVCKFLLSYPYLPDLQAFYAQLSLDWLLSFQANMCGDGYDQMPEYADNYQILSNVIQQKRCFTI</sequence>
<reference evidence="1 2" key="1">
    <citation type="submission" date="2016-10" db="EMBL/GenBank/DDBJ databases">
        <authorList>
            <person name="de Groot N.N."/>
        </authorList>
    </citation>
    <scope>NUCLEOTIDE SEQUENCE [LARGE SCALE GENOMIC DNA]</scope>
    <source>
        <strain evidence="1 2">DSM 6793</strain>
    </source>
</reference>
<accession>A0A1I1LC23</accession>
<organism evidence="1 2">
    <name type="scientific">Flexibacter flexilis DSM 6793</name>
    <dbReference type="NCBI Taxonomy" id="927664"/>
    <lineage>
        <taxon>Bacteria</taxon>
        <taxon>Pseudomonadati</taxon>
        <taxon>Bacteroidota</taxon>
        <taxon>Cytophagia</taxon>
        <taxon>Cytophagales</taxon>
        <taxon>Flexibacteraceae</taxon>
        <taxon>Flexibacter</taxon>
    </lineage>
</organism>
<dbReference type="AlphaFoldDB" id="A0A1I1LC23"/>
<dbReference type="STRING" id="927664.SAMN05421780_108141"/>
<dbReference type="OrthoDB" id="8420922at2"/>
<name>A0A1I1LC23_9BACT</name>
<evidence type="ECO:0000313" key="1">
    <source>
        <dbReference type="EMBL" id="SFC70072.1"/>
    </source>
</evidence>
<dbReference type="Proteomes" id="UP000199514">
    <property type="component" value="Unassembled WGS sequence"/>
</dbReference>
<keyword evidence="2" id="KW-1185">Reference proteome</keyword>
<proteinExistence type="predicted"/>
<dbReference type="InterPro" id="IPR028944">
    <property type="entry name" value="PRTase_ComF-like"/>
</dbReference>
<evidence type="ECO:0000313" key="2">
    <source>
        <dbReference type="Proteomes" id="UP000199514"/>
    </source>
</evidence>
<dbReference type="InterPro" id="IPR029057">
    <property type="entry name" value="PRTase-like"/>
</dbReference>
<dbReference type="RefSeq" id="WP_091514062.1">
    <property type="nucleotide sequence ID" value="NZ_FOLE01000008.1"/>
</dbReference>
<gene>
    <name evidence="1" type="ORF">SAMN05421780_108141</name>
</gene>
<dbReference type="EMBL" id="FOLE01000008">
    <property type="protein sequence ID" value="SFC70072.1"/>
    <property type="molecule type" value="Genomic_DNA"/>
</dbReference>
<protein>
    <submittedName>
        <fullName evidence="1">PRTase ComF-like</fullName>
    </submittedName>
</protein>
<dbReference type="SUPFAM" id="SSF53271">
    <property type="entry name" value="PRTase-like"/>
    <property type="match status" value="1"/>
</dbReference>